<feature type="coiled-coil region" evidence="1">
    <location>
        <begin position="104"/>
        <end position="131"/>
    </location>
</feature>
<protein>
    <submittedName>
        <fullName evidence="3">Uncharacterized protein</fullName>
    </submittedName>
</protein>
<feature type="compositionally biased region" description="Basic residues" evidence="2">
    <location>
        <begin position="203"/>
        <end position="216"/>
    </location>
</feature>
<feature type="compositionally biased region" description="Basic and acidic residues" evidence="2">
    <location>
        <begin position="169"/>
        <end position="202"/>
    </location>
</feature>
<evidence type="ECO:0000256" key="2">
    <source>
        <dbReference type="SAM" id="MobiDB-lite"/>
    </source>
</evidence>
<feature type="region of interest" description="Disordered" evidence="2">
    <location>
        <begin position="135"/>
        <end position="258"/>
    </location>
</feature>
<feature type="compositionally biased region" description="Low complexity" evidence="2">
    <location>
        <begin position="243"/>
        <end position="258"/>
    </location>
</feature>
<reference evidence="3" key="1">
    <citation type="submission" date="2023-10" db="EMBL/GenBank/DDBJ databases">
        <authorList>
            <person name="Chen Y."/>
            <person name="Shah S."/>
            <person name="Dougan E. K."/>
            <person name="Thang M."/>
            <person name="Chan C."/>
        </authorList>
    </citation>
    <scope>NUCLEOTIDE SEQUENCE [LARGE SCALE GENOMIC DNA]</scope>
</reference>
<name>A0ABN9V1A5_9DINO</name>
<keyword evidence="4" id="KW-1185">Reference proteome</keyword>
<evidence type="ECO:0000313" key="4">
    <source>
        <dbReference type="Proteomes" id="UP001189429"/>
    </source>
</evidence>
<feature type="compositionally biased region" description="Basic and acidic residues" evidence="2">
    <location>
        <begin position="28"/>
        <end position="40"/>
    </location>
</feature>
<accession>A0ABN9V1A5</accession>
<feature type="non-terminal residue" evidence="3">
    <location>
        <position position="258"/>
    </location>
</feature>
<feature type="compositionally biased region" description="Low complexity" evidence="2">
    <location>
        <begin position="154"/>
        <end position="168"/>
    </location>
</feature>
<feature type="region of interest" description="Disordered" evidence="2">
    <location>
        <begin position="1"/>
        <end position="41"/>
    </location>
</feature>
<evidence type="ECO:0000256" key="1">
    <source>
        <dbReference type="SAM" id="Coils"/>
    </source>
</evidence>
<proteinExistence type="predicted"/>
<evidence type="ECO:0000313" key="3">
    <source>
        <dbReference type="EMBL" id="CAK0865487.1"/>
    </source>
</evidence>
<gene>
    <name evidence="3" type="ORF">PCOR1329_LOCUS52988</name>
</gene>
<keyword evidence="1" id="KW-0175">Coiled coil</keyword>
<sequence>MHTPGRQPASPAGGHARYGTATVGAPRWESDVRPLSRQEEQDMDIQQLSDQYQEQLADLNAAHSLLQVDQQRLAEMLYVDSSGGVTGMLSEDVRLFKDGLDFRLQEFEESCARIQDLERRLQEKIDEATTDYEQTPCPWHRHVHRQPHHEETPRAAAADRAAAAGDRPGAVREGDARGGDETPAGHDHERPGGGRAGREGVGPRRRRPRRRARRAAAPRAARGHDGGAPDTGQRTGRLRRAARGLLSARACAGPRTGR</sequence>
<dbReference type="Proteomes" id="UP001189429">
    <property type="component" value="Unassembled WGS sequence"/>
</dbReference>
<comment type="caution">
    <text evidence="3">The sequence shown here is derived from an EMBL/GenBank/DDBJ whole genome shotgun (WGS) entry which is preliminary data.</text>
</comment>
<dbReference type="EMBL" id="CAUYUJ010016456">
    <property type="protein sequence ID" value="CAK0865487.1"/>
    <property type="molecule type" value="Genomic_DNA"/>
</dbReference>
<organism evidence="3 4">
    <name type="scientific">Prorocentrum cordatum</name>
    <dbReference type="NCBI Taxonomy" id="2364126"/>
    <lineage>
        <taxon>Eukaryota</taxon>
        <taxon>Sar</taxon>
        <taxon>Alveolata</taxon>
        <taxon>Dinophyceae</taxon>
        <taxon>Prorocentrales</taxon>
        <taxon>Prorocentraceae</taxon>
        <taxon>Prorocentrum</taxon>
    </lineage>
</organism>